<dbReference type="Gene3D" id="3.20.20.450">
    <property type="entry name" value="EAL domain"/>
    <property type="match status" value="1"/>
</dbReference>
<dbReference type="CDD" id="cd00130">
    <property type="entry name" value="PAS"/>
    <property type="match status" value="2"/>
</dbReference>
<feature type="domain" description="PAC" evidence="2">
    <location>
        <begin position="68"/>
        <end position="119"/>
    </location>
</feature>
<dbReference type="PANTHER" id="PTHR44757">
    <property type="entry name" value="DIGUANYLATE CYCLASE DGCP"/>
    <property type="match status" value="1"/>
</dbReference>
<feature type="domain" description="EAL" evidence="3">
    <location>
        <begin position="415"/>
        <end position="665"/>
    </location>
</feature>
<name>A0ABY4XCR6_9SPHN</name>
<dbReference type="PROSITE" id="PS50883">
    <property type="entry name" value="EAL"/>
    <property type="match status" value="1"/>
</dbReference>
<proteinExistence type="predicted"/>
<dbReference type="SMART" id="SM00052">
    <property type="entry name" value="EAL"/>
    <property type="match status" value="1"/>
</dbReference>
<keyword evidence="6" id="KW-1185">Reference proteome</keyword>
<dbReference type="Pfam" id="PF00990">
    <property type="entry name" value="GGDEF"/>
    <property type="match status" value="1"/>
</dbReference>
<dbReference type="SMART" id="SM00091">
    <property type="entry name" value="PAS"/>
    <property type="match status" value="2"/>
</dbReference>
<feature type="domain" description="PAS" evidence="1">
    <location>
        <begin position="120"/>
        <end position="194"/>
    </location>
</feature>
<dbReference type="InterPro" id="IPR000160">
    <property type="entry name" value="GGDEF_dom"/>
</dbReference>
<dbReference type="CDD" id="cd01949">
    <property type="entry name" value="GGDEF"/>
    <property type="match status" value="1"/>
</dbReference>
<dbReference type="InterPro" id="IPR013656">
    <property type="entry name" value="PAS_4"/>
</dbReference>
<dbReference type="SUPFAM" id="SSF55785">
    <property type="entry name" value="PYP-like sensor domain (PAS domain)"/>
    <property type="match status" value="2"/>
</dbReference>
<dbReference type="InterPro" id="IPR035919">
    <property type="entry name" value="EAL_sf"/>
</dbReference>
<dbReference type="NCBIfam" id="TIGR00254">
    <property type="entry name" value="GGDEF"/>
    <property type="match status" value="1"/>
</dbReference>
<dbReference type="Proteomes" id="UP001056937">
    <property type="component" value="Chromosome 1"/>
</dbReference>
<protein>
    <submittedName>
        <fullName evidence="5">EAL domain-containing protein</fullName>
    </submittedName>
</protein>
<feature type="domain" description="PAC" evidence="2">
    <location>
        <begin position="193"/>
        <end position="245"/>
    </location>
</feature>
<dbReference type="PANTHER" id="PTHR44757:SF2">
    <property type="entry name" value="BIOFILM ARCHITECTURE MAINTENANCE PROTEIN MBAA"/>
    <property type="match status" value="1"/>
</dbReference>
<dbReference type="SUPFAM" id="SSF55073">
    <property type="entry name" value="Nucleotide cyclase"/>
    <property type="match status" value="1"/>
</dbReference>
<dbReference type="Pfam" id="PF00563">
    <property type="entry name" value="EAL"/>
    <property type="match status" value="1"/>
</dbReference>
<dbReference type="InterPro" id="IPR000014">
    <property type="entry name" value="PAS"/>
</dbReference>
<gene>
    <name evidence="5" type="ORF">LHA26_00030</name>
</gene>
<dbReference type="Gene3D" id="3.30.70.270">
    <property type="match status" value="1"/>
</dbReference>
<dbReference type="Gene3D" id="3.30.450.20">
    <property type="entry name" value="PAS domain"/>
    <property type="match status" value="2"/>
</dbReference>
<evidence type="ECO:0000259" key="4">
    <source>
        <dbReference type="PROSITE" id="PS50887"/>
    </source>
</evidence>
<dbReference type="Pfam" id="PF13426">
    <property type="entry name" value="PAS_9"/>
    <property type="match status" value="1"/>
</dbReference>
<dbReference type="InterPro" id="IPR052155">
    <property type="entry name" value="Biofilm_reg_signaling"/>
</dbReference>
<dbReference type="InterPro" id="IPR043128">
    <property type="entry name" value="Rev_trsase/Diguanyl_cyclase"/>
</dbReference>
<dbReference type="InterPro" id="IPR035965">
    <property type="entry name" value="PAS-like_dom_sf"/>
</dbReference>
<dbReference type="CDD" id="cd01948">
    <property type="entry name" value="EAL"/>
    <property type="match status" value="1"/>
</dbReference>
<organism evidence="5 6">
    <name type="scientific">Sphingomonas morindae</name>
    <dbReference type="NCBI Taxonomy" id="1541170"/>
    <lineage>
        <taxon>Bacteria</taxon>
        <taxon>Pseudomonadati</taxon>
        <taxon>Pseudomonadota</taxon>
        <taxon>Alphaproteobacteria</taxon>
        <taxon>Sphingomonadales</taxon>
        <taxon>Sphingomonadaceae</taxon>
        <taxon>Sphingomonas</taxon>
    </lineage>
</organism>
<dbReference type="Pfam" id="PF08448">
    <property type="entry name" value="PAS_4"/>
    <property type="match status" value="1"/>
</dbReference>
<evidence type="ECO:0000259" key="3">
    <source>
        <dbReference type="PROSITE" id="PS50883"/>
    </source>
</evidence>
<accession>A0ABY4XCR6</accession>
<evidence type="ECO:0000259" key="1">
    <source>
        <dbReference type="PROSITE" id="PS50112"/>
    </source>
</evidence>
<dbReference type="PROSITE" id="PS50113">
    <property type="entry name" value="PAC"/>
    <property type="match status" value="2"/>
</dbReference>
<dbReference type="InterPro" id="IPR001633">
    <property type="entry name" value="EAL_dom"/>
</dbReference>
<evidence type="ECO:0000313" key="6">
    <source>
        <dbReference type="Proteomes" id="UP001056937"/>
    </source>
</evidence>
<dbReference type="PROSITE" id="PS50887">
    <property type="entry name" value="GGDEF"/>
    <property type="match status" value="1"/>
</dbReference>
<dbReference type="EMBL" id="CP084930">
    <property type="protein sequence ID" value="USI74629.1"/>
    <property type="molecule type" value="Genomic_DNA"/>
</dbReference>
<dbReference type="InterPro" id="IPR029787">
    <property type="entry name" value="Nucleotide_cyclase"/>
</dbReference>
<dbReference type="SUPFAM" id="SSF141868">
    <property type="entry name" value="EAL domain-like"/>
    <property type="match status" value="1"/>
</dbReference>
<sequence>MTSDAILCTDRAGVIRFWNRAAEQVFGYAAAEVLGRDLDCIIPPAMVDAHHRGFERVRGGAESALAGRSIALPARRKDGTEFPIELSIARWGEPEGIGGFAAIVRDISARRELERERQQASDFLDTIVANLPAMLFVKDAESRRYLLVNAAGERLTGRSAAEMIGETDAALFPESGPAAEARDEEALRAALPRTDESCFVRADGGRVHIRTRRIVIDGPERPRQFILGLSEDISEARRAEAEVHRLAHFDTLTGLINRDSFLAELERRVADAIPFAFLSIDLDRFKAVNEQFGHATGDEVLVILGERLRAAVRADDIAARTGGDEFAVLLLGPDAEARARSVAQRLVERFAEPIATSRAIAHSGATIGIALAPQDGATPNAVRQSVELARERAKADGRGQFRFFSPEQDASARARRALEADLRLAIERGEIALAYQPIVATATGQITSVEALARWSHPVHGPIPPDLFVSLAEESGLIHALGALVLRRACADATNFAVDVRVAVNLSPLQFQGGALCEQVRAILAETGLDPHRLQLEVTEGLVIRDVEATFHELNRLRAQGIHIHLDDFGVGYSSLGYFQRFRFDTVKIDKSFVDTIATSASARAIIGAVVGLGGALGMKVVAEGVEEAAQMELLVALGCTHLQGYLFSRPVSAEAVRALLAQPAAPLRAAL</sequence>
<dbReference type="NCBIfam" id="TIGR00229">
    <property type="entry name" value="sensory_box"/>
    <property type="match status" value="2"/>
</dbReference>
<feature type="domain" description="GGDEF" evidence="4">
    <location>
        <begin position="273"/>
        <end position="406"/>
    </location>
</feature>
<evidence type="ECO:0000259" key="2">
    <source>
        <dbReference type="PROSITE" id="PS50113"/>
    </source>
</evidence>
<evidence type="ECO:0000313" key="5">
    <source>
        <dbReference type="EMBL" id="USI74629.1"/>
    </source>
</evidence>
<dbReference type="SMART" id="SM00267">
    <property type="entry name" value="GGDEF"/>
    <property type="match status" value="1"/>
</dbReference>
<feature type="domain" description="PAS" evidence="1">
    <location>
        <begin position="1"/>
        <end position="38"/>
    </location>
</feature>
<dbReference type="InterPro" id="IPR000700">
    <property type="entry name" value="PAS-assoc_C"/>
</dbReference>
<reference evidence="5" key="1">
    <citation type="journal article" date="2022" name="Toxins">
        <title>Genomic Analysis of Sphingopyxis sp. USTB-05 for Biodegrading Cyanobacterial Hepatotoxins.</title>
        <authorList>
            <person name="Liu C."/>
            <person name="Xu Q."/>
            <person name="Zhao Z."/>
            <person name="Zhang H."/>
            <person name="Liu X."/>
            <person name="Yin C."/>
            <person name="Liu Y."/>
            <person name="Yan H."/>
        </authorList>
    </citation>
    <scope>NUCLEOTIDE SEQUENCE</scope>
    <source>
        <strain evidence="5">NBD5</strain>
    </source>
</reference>
<dbReference type="PROSITE" id="PS50112">
    <property type="entry name" value="PAS"/>
    <property type="match status" value="2"/>
</dbReference>